<feature type="region of interest" description="Disordered" evidence="3">
    <location>
        <begin position="470"/>
        <end position="595"/>
    </location>
</feature>
<feature type="compositionally biased region" description="Polar residues" evidence="3">
    <location>
        <begin position="1479"/>
        <end position="1493"/>
    </location>
</feature>
<feature type="region of interest" description="Disordered" evidence="3">
    <location>
        <begin position="1026"/>
        <end position="1047"/>
    </location>
</feature>
<protein>
    <submittedName>
        <fullName evidence="7">Uncharacterized protein</fullName>
    </submittedName>
</protein>
<dbReference type="Proteomes" id="UP000095281">
    <property type="component" value="Unplaced"/>
</dbReference>
<feature type="compositionally biased region" description="Polar residues" evidence="3">
    <location>
        <begin position="2204"/>
        <end position="2216"/>
    </location>
</feature>
<feature type="compositionally biased region" description="Acidic residues" evidence="3">
    <location>
        <begin position="552"/>
        <end position="564"/>
    </location>
</feature>
<feature type="region of interest" description="Disordered" evidence="3">
    <location>
        <begin position="94"/>
        <end position="124"/>
    </location>
</feature>
<evidence type="ECO:0000256" key="2">
    <source>
        <dbReference type="ARBA" id="ARBA00034103"/>
    </source>
</evidence>
<dbReference type="SMART" id="SM00228">
    <property type="entry name" value="PDZ"/>
    <property type="match status" value="1"/>
</dbReference>
<dbReference type="GO" id="GO:0048788">
    <property type="term" value="C:cytoskeleton of presynaptic active zone"/>
    <property type="evidence" value="ECO:0007669"/>
    <property type="project" value="TreeGrafter"/>
</dbReference>
<feature type="region of interest" description="Disordered" evidence="3">
    <location>
        <begin position="1932"/>
        <end position="1985"/>
    </location>
</feature>
<dbReference type="GO" id="GO:0042391">
    <property type="term" value="P:regulation of membrane potential"/>
    <property type="evidence" value="ECO:0007669"/>
    <property type="project" value="TreeGrafter"/>
</dbReference>
<evidence type="ECO:0000313" key="7">
    <source>
        <dbReference type="WBParaSite" id="MhA1_Contig1474.frz3.fgene2"/>
    </source>
</evidence>
<dbReference type="PANTHER" id="PTHR12157">
    <property type="entry name" value="REGULATING SYNAPTIC MEMBRANE EXOCYTOSIS PROTEIN"/>
    <property type="match status" value="1"/>
</dbReference>
<dbReference type="PANTHER" id="PTHR12157:SF25">
    <property type="entry name" value="REGULATING SYNAPTIC MEMBRANE EXOCYTOSIS PROTEIN 3"/>
    <property type="match status" value="1"/>
</dbReference>
<dbReference type="GO" id="GO:0044325">
    <property type="term" value="F:transmembrane transporter binding"/>
    <property type="evidence" value="ECO:0007669"/>
    <property type="project" value="TreeGrafter"/>
</dbReference>
<feature type="region of interest" description="Disordered" evidence="3">
    <location>
        <begin position="1458"/>
        <end position="1499"/>
    </location>
</feature>
<dbReference type="InterPro" id="IPR001478">
    <property type="entry name" value="PDZ"/>
</dbReference>
<feature type="domain" description="PDZ" evidence="5">
    <location>
        <begin position="2021"/>
        <end position="2112"/>
    </location>
</feature>
<feature type="domain" description="C2" evidence="4">
    <location>
        <begin position="2238"/>
        <end position="2362"/>
    </location>
</feature>
<dbReference type="PROSITE" id="PS50004">
    <property type="entry name" value="C2"/>
    <property type="match status" value="1"/>
</dbReference>
<evidence type="ECO:0000256" key="3">
    <source>
        <dbReference type="SAM" id="MobiDB-lite"/>
    </source>
</evidence>
<feature type="compositionally biased region" description="Basic and acidic residues" evidence="3">
    <location>
        <begin position="471"/>
        <end position="481"/>
    </location>
</feature>
<dbReference type="InterPro" id="IPR035892">
    <property type="entry name" value="C2_domain_sf"/>
</dbReference>
<feature type="region of interest" description="Disordered" evidence="3">
    <location>
        <begin position="812"/>
        <end position="833"/>
    </location>
</feature>
<dbReference type="PROSITE" id="PS50106">
    <property type="entry name" value="PDZ"/>
    <property type="match status" value="1"/>
</dbReference>
<keyword evidence="6" id="KW-1185">Reference proteome</keyword>
<accession>A0A1I8B5W0</accession>
<feature type="region of interest" description="Disordered" evidence="3">
    <location>
        <begin position="1575"/>
        <end position="1625"/>
    </location>
</feature>
<comment type="subcellular location">
    <subcellularLocation>
        <location evidence="2">Synapse</location>
    </subcellularLocation>
</comment>
<dbReference type="GO" id="GO:0031267">
    <property type="term" value="F:small GTPase binding"/>
    <property type="evidence" value="ECO:0007669"/>
    <property type="project" value="InterPro"/>
</dbReference>
<feature type="compositionally biased region" description="Low complexity" evidence="3">
    <location>
        <begin position="1575"/>
        <end position="1587"/>
    </location>
</feature>
<dbReference type="InterPro" id="IPR039032">
    <property type="entry name" value="Rim-like"/>
</dbReference>
<dbReference type="SUPFAM" id="SSF49562">
    <property type="entry name" value="C2 domain (Calcium/lipid-binding domain, CaLB)"/>
    <property type="match status" value="1"/>
</dbReference>
<feature type="compositionally biased region" description="Polar residues" evidence="3">
    <location>
        <begin position="513"/>
        <end position="535"/>
    </location>
</feature>
<evidence type="ECO:0000256" key="1">
    <source>
        <dbReference type="ARBA" id="ARBA00023018"/>
    </source>
</evidence>
<feature type="compositionally biased region" description="Acidic residues" evidence="3">
    <location>
        <begin position="719"/>
        <end position="732"/>
    </location>
</feature>
<feature type="region of interest" description="Disordered" evidence="3">
    <location>
        <begin position="187"/>
        <end position="229"/>
    </location>
</feature>
<reference evidence="7" key="1">
    <citation type="submission" date="2016-11" db="UniProtKB">
        <authorList>
            <consortium name="WormBaseParasite"/>
        </authorList>
    </citation>
    <scope>IDENTIFICATION</scope>
</reference>
<feature type="region of interest" description="Disordered" evidence="3">
    <location>
        <begin position="885"/>
        <end position="905"/>
    </location>
</feature>
<dbReference type="InterPro" id="IPR036034">
    <property type="entry name" value="PDZ_sf"/>
</dbReference>
<dbReference type="GO" id="GO:0048791">
    <property type="term" value="P:calcium ion-regulated exocytosis of neurotransmitter"/>
    <property type="evidence" value="ECO:0007669"/>
    <property type="project" value="TreeGrafter"/>
</dbReference>
<evidence type="ECO:0000259" key="5">
    <source>
        <dbReference type="PROSITE" id="PS50106"/>
    </source>
</evidence>
<dbReference type="SMART" id="SM00239">
    <property type="entry name" value="C2"/>
    <property type="match status" value="1"/>
</dbReference>
<keyword evidence="1" id="KW-0770">Synapse</keyword>
<sequence length="2415" mass="274768">MLIISASPITTQSKLNSSQKLVTSPTLPTPPPPPTFNTSFGSMFGQKSSSSGSGFGNMFGGKFSKLTTGKLKDAMQAAGEQLSAKAASAVEKANQAMAEATSTSSKHPTSTTISSPSKRPHSSLGFLTTEEDVSQPSTGRSLSLAQIDNNAIELPPGAELLSEEEQLKLIAVMQCAQLDEEMTRKRSIFEEKEEQQRREEQRREEERREELGREEEQKHPSLPDMSGLSIEEQNKILEVMRAAEEHDRIEERRMSMDILKMKEEETKEDLTKRPIEWEEIVDVNTTLQPSLSFLEDLSKYGQPVLPSPTTLHQQIDDIPHSETPPKISQIEDDEKEEEEEEEEEDLWMQPPRQEFIAPPEVWENVVVNSSAKKLWTTDFTEEVIDNINEERKKSIDDGELSEEISADTVRGCWETTPKSAEAILQFKEQQKLSKQQFTDQQEKSSMSTVSEVEDEMAAIARSIYTSSFVPKTEEQEMREDQDTVQLADIGDKRLQKSDSGGGYFEVEMEDPWSPTSPTFNASSKSISSFNQQRPQQMPPPTITVTEEKTPPEEESEEEGEGEEVVDVKRSRVFTHPRPGSSSSEEGDEDDYPDQVIKAPTVSPASIAAFQEENETEKQKLAAEVLQQIQSFGEAADDEFDISSKESLNELEDNFFMEDPANVYSPSESKQTELIQTKQPFTQQQQKPPPSTILYRQRTNPFLVEAIAVNEEELLHSGEEDGEQQEEEEDEGDVIVRQETSNSDITGRTDFSSSSSQFDHQIYFAHRPGPVYTITESPAEGEGPGDREGIYHAERIERKPLHSDVLPTLISPEMAADSARRRSRSKSKLSEQHSQIPIITPIRNAPQPPISTTQIEIKDLEKENIPSSTELNNNFVKEIKLIEDKEKNENNELEENAPPQSPRLKRSPAMNLTTFTSDNNSTTTFALPSFVEDKRIVTDDASVQLTSTAITTAIYSKPEATTTGITSISTTISTNIYNFTAQQSQYPPLPVVCSEMGRRRLPSLPSSSAVQQQILQQNYFQGLTFASNSSQQRQPTTPSLSHQSPQTSTSAIFDGISQDNLNFISRRHSSSIATTSASSTHPITYYTSYAPEKCDAAVSTNHEPDYFSEAQQKKDELFSVGFQQFGDYQQLLLSKSPQLYGRNYPGDALDHLSLTASVIPGATFRSQEEKSQFQKKQSSYSRSLGSLLTQPLAISASPVTASSSSSILTSVKPLLSSSISSSPWKNTATITKVAQKQQKPLISNAEQRATQETLCQLMFKKELREALTRRREALDTCEIEARHRQYLIDRWLRNGGDLLSASLPIRPPELDSIPNVIKCSLPKDLIAGARIVPSTLKKQQKTTIPYYGLPSTSEQLQRIGIARSIACQAGAEDVSFSSLPSQRNILSKDLVTTQKRDEISRRLQQQQTKRSIDSRDACTQTALCAETQTDPSVEIDYIGGLSGKERMWTSEEKLRRVWPPPYSGSHKLQQPMSDDPSSRRYLSSTGIDWSQQRSHPYPSWLRDNSRLNRFHLTDSDTQSERGRKERCVRAELDQRRRKQYFNSLGDLRYSDLTTSQQRKWPQYQQEFIPKFPSLLSSQPFPQQQQPSFTGTNSLPRGWPETGGLLSMPSSYQRPPHDRSRYTYGSLPRDYERRLTSSFAPKEQQFQRHYLEQQQPSSVYGSYSLQDLDSSNNYFGREQLRGQQIDNQFDAMQHFGRQQRPQQPPYWQPGLSLNQLDNTFVDDFQIGLQRPLKTQTDFLDIQPSTRQFTDVGPSLLARKSPAPNELLSEYANFLNNRFIEQQRQQRIADERERERQLLQRPFGGYRDNIPSYNYFDDQQQMQYFPDTQQQYQRQPWQIPPGLAYEDQRQPFVYSRNETNYGARPPPTTEYGNFSWREQPSYRQPSDNNYYYGGYPPHQHVVQQPQQQFGTNWLTNDLMPNRINGPNYRIPQTQQYTQQLPSSSIPPSYNKHHQQHQSRSLPPSILRRRQPPLRSADESWPNELSNEWPQNIKGINKMTIEKSNFLNNNYSTQKSSKRSSKIKRLLLTRKYKYDNVFKDLGIRVVGGKKMPNGDLGAFISSVDKSCAQEMLGELIEGDQVLEWNGILLSGKTYEEVERIIQGGTGEIEMIICCNKNEKQRINNNYFNGCEEKRIIKGSERRNKNNENEEKIGRDVKIAFADSHLKNKQKFDSSIWHSPNEPPPVPAHQSSNSISDEEENENERKSSQTQQKQNLNNKEYSINDLREYPFNDNGRSARLNGSHGYLQLALAYAPQEELLQVYVLAARALPFRESGISPNAYVKIYLLPGRKVLNKRRTKYQPKNSNPVWDQLLEYRISVDRLSSHFLEFTVYNYDRDRRSENQPLGQCLVSLGDTSIVFSGTPRWFALQPPSFSFSSTNEEIIDFDLINTQQLNNQQNDRFLDYNPIALDMLDGYPAIA</sequence>
<dbReference type="Gene3D" id="2.60.40.150">
    <property type="entry name" value="C2 domain"/>
    <property type="match status" value="1"/>
</dbReference>
<evidence type="ECO:0000259" key="4">
    <source>
        <dbReference type="PROSITE" id="PS50004"/>
    </source>
</evidence>
<dbReference type="Gene3D" id="2.30.42.10">
    <property type="match status" value="1"/>
</dbReference>
<dbReference type="GO" id="GO:0050806">
    <property type="term" value="P:positive regulation of synaptic transmission"/>
    <property type="evidence" value="ECO:0007669"/>
    <property type="project" value="TreeGrafter"/>
</dbReference>
<dbReference type="WBParaSite" id="MhA1_Contig1474.frz3.fgene2">
    <property type="protein sequence ID" value="MhA1_Contig1474.frz3.fgene2"/>
    <property type="gene ID" value="MhA1_Contig1474.frz3.fgene2"/>
</dbReference>
<evidence type="ECO:0000313" key="6">
    <source>
        <dbReference type="Proteomes" id="UP000095281"/>
    </source>
</evidence>
<proteinExistence type="predicted"/>
<feature type="compositionally biased region" description="Low complexity" evidence="3">
    <location>
        <begin position="101"/>
        <end position="117"/>
    </location>
</feature>
<feature type="region of interest" description="Disordered" evidence="3">
    <location>
        <begin position="1854"/>
        <end position="1885"/>
    </location>
</feature>
<dbReference type="GO" id="GO:0048167">
    <property type="term" value="P:regulation of synaptic plasticity"/>
    <property type="evidence" value="ECO:0007669"/>
    <property type="project" value="TreeGrafter"/>
</dbReference>
<feature type="compositionally biased region" description="Polar residues" evidence="3">
    <location>
        <begin position="1932"/>
        <end position="1944"/>
    </location>
</feature>
<feature type="region of interest" description="Disordered" evidence="3">
    <location>
        <begin position="14"/>
        <end position="33"/>
    </location>
</feature>
<dbReference type="GO" id="GO:2000300">
    <property type="term" value="P:regulation of synaptic vesicle exocytosis"/>
    <property type="evidence" value="ECO:0007669"/>
    <property type="project" value="TreeGrafter"/>
</dbReference>
<feature type="compositionally biased region" description="Acidic residues" evidence="3">
    <location>
        <begin position="330"/>
        <end position="346"/>
    </location>
</feature>
<feature type="region of interest" description="Disordered" evidence="3">
    <location>
        <begin position="710"/>
        <end position="756"/>
    </location>
</feature>
<dbReference type="GO" id="GO:0042734">
    <property type="term" value="C:presynaptic membrane"/>
    <property type="evidence" value="ECO:0007669"/>
    <property type="project" value="TreeGrafter"/>
</dbReference>
<organism evidence="6 7">
    <name type="scientific">Meloidogyne hapla</name>
    <name type="common">Root-knot nematode worm</name>
    <dbReference type="NCBI Taxonomy" id="6305"/>
    <lineage>
        <taxon>Eukaryota</taxon>
        <taxon>Metazoa</taxon>
        <taxon>Ecdysozoa</taxon>
        <taxon>Nematoda</taxon>
        <taxon>Chromadorea</taxon>
        <taxon>Rhabditida</taxon>
        <taxon>Tylenchina</taxon>
        <taxon>Tylenchomorpha</taxon>
        <taxon>Tylenchoidea</taxon>
        <taxon>Meloidogynidae</taxon>
        <taxon>Meloidogyninae</taxon>
        <taxon>Meloidogyne</taxon>
    </lineage>
</organism>
<feature type="compositionally biased region" description="Polar residues" evidence="3">
    <location>
        <begin position="1867"/>
        <end position="1885"/>
    </location>
</feature>
<name>A0A1I8B5W0_MELHA</name>
<dbReference type="InterPro" id="IPR000008">
    <property type="entry name" value="C2_dom"/>
</dbReference>
<dbReference type="SUPFAM" id="SSF50156">
    <property type="entry name" value="PDZ domain-like"/>
    <property type="match status" value="1"/>
</dbReference>
<feature type="region of interest" description="Disordered" evidence="3">
    <location>
        <begin position="302"/>
        <end position="353"/>
    </location>
</feature>
<dbReference type="Pfam" id="PF00168">
    <property type="entry name" value="C2"/>
    <property type="match status" value="1"/>
</dbReference>
<feature type="compositionally biased region" description="Polar residues" evidence="3">
    <location>
        <begin position="737"/>
        <end position="750"/>
    </location>
</feature>
<feature type="region of interest" description="Disordered" evidence="3">
    <location>
        <begin position="2166"/>
        <end position="2223"/>
    </location>
</feature>
<feature type="compositionally biased region" description="Basic and acidic residues" evidence="3">
    <location>
        <begin position="187"/>
        <end position="221"/>
    </location>
</feature>